<dbReference type="EMBL" id="CP043538">
    <property type="protein sequence ID" value="QGY01501.1"/>
    <property type="molecule type" value="Genomic_DNA"/>
</dbReference>
<dbReference type="AlphaFoldDB" id="A0A6B9FEK2"/>
<evidence type="ECO:0000313" key="3">
    <source>
        <dbReference type="Proteomes" id="UP000012488"/>
    </source>
</evidence>
<protein>
    <submittedName>
        <fullName evidence="2">Helix-turn-helix transcriptional regulator</fullName>
    </submittedName>
</protein>
<feature type="domain" description="HTH cro/C1-type" evidence="1">
    <location>
        <begin position="15"/>
        <end position="59"/>
    </location>
</feature>
<organism evidence="2 3">
    <name type="scientific">Methylobacterium mesophilicum SR1.6/6</name>
    <dbReference type="NCBI Taxonomy" id="908290"/>
    <lineage>
        <taxon>Bacteria</taxon>
        <taxon>Pseudomonadati</taxon>
        <taxon>Pseudomonadota</taxon>
        <taxon>Alphaproteobacteria</taxon>
        <taxon>Hyphomicrobiales</taxon>
        <taxon>Methylobacteriaceae</taxon>
        <taxon>Methylobacterium</taxon>
    </lineage>
</organism>
<accession>A0A6B9FEK2</accession>
<dbReference type="InterPro" id="IPR010982">
    <property type="entry name" value="Lambda_DNA-bd_dom_sf"/>
</dbReference>
<dbReference type="KEGG" id="mmes:MMSR116_05975"/>
<proteinExistence type="predicted"/>
<evidence type="ECO:0000259" key="1">
    <source>
        <dbReference type="PROSITE" id="PS50943"/>
    </source>
</evidence>
<reference evidence="2 3" key="1">
    <citation type="journal article" date="2012" name="Genet. Mol. Biol.">
        <title>Analysis of 16S rRNA and mxaF genes revealing insights into Methylobacterium niche-specific plant association.</title>
        <authorList>
            <person name="Dourado M.N."/>
            <person name="Andreote F.D."/>
            <person name="Dini-Andreote F."/>
            <person name="Conti R."/>
            <person name="Araujo J.M."/>
            <person name="Araujo W.L."/>
        </authorList>
    </citation>
    <scope>NUCLEOTIDE SEQUENCE [LARGE SCALE GENOMIC DNA]</scope>
    <source>
        <strain evidence="2 3">SR1.6/6</strain>
    </source>
</reference>
<name>A0A6B9FEK2_9HYPH</name>
<dbReference type="CDD" id="cd00093">
    <property type="entry name" value="HTH_XRE"/>
    <property type="match status" value="1"/>
</dbReference>
<dbReference type="PROSITE" id="PS50943">
    <property type="entry name" value="HTH_CROC1"/>
    <property type="match status" value="1"/>
</dbReference>
<dbReference type="Pfam" id="PF13443">
    <property type="entry name" value="HTH_26"/>
    <property type="match status" value="1"/>
</dbReference>
<dbReference type="Proteomes" id="UP000012488">
    <property type="component" value="Chromosome"/>
</dbReference>
<dbReference type="GO" id="GO:0003677">
    <property type="term" value="F:DNA binding"/>
    <property type="evidence" value="ECO:0007669"/>
    <property type="project" value="InterPro"/>
</dbReference>
<dbReference type="OrthoDB" id="7605634at2"/>
<dbReference type="Gene3D" id="1.10.260.40">
    <property type="entry name" value="lambda repressor-like DNA-binding domains"/>
    <property type="match status" value="1"/>
</dbReference>
<evidence type="ECO:0000313" key="2">
    <source>
        <dbReference type="EMBL" id="QGY01501.1"/>
    </source>
</evidence>
<dbReference type="SUPFAM" id="SSF47413">
    <property type="entry name" value="lambda repressor-like DNA-binding domains"/>
    <property type="match status" value="1"/>
</dbReference>
<dbReference type="InterPro" id="IPR001387">
    <property type="entry name" value="Cro/C1-type_HTH"/>
</dbReference>
<sequence>MKLTAYLGEHAISDSAFAERIGVTRQSLWRYKSGERRPDWDVLERIAQETAGHVTPNDFLDEAPPAVVDAHASETLAHPHPAGAPL</sequence>
<gene>
    <name evidence="2" type="ORF">MMSR116_05975</name>
</gene>
<dbReference type="RefSeq" id="WP_010683225.1">
    <property type="nucleotide sequence ID" value="NZ_CP043538.1"/>
</dbReference>
<reference evidence="2 3" key="2">
    <citation type="journal article" date="2013" name="Genome Announc.">
        <title>Draft Genome Sequence of Methylobacterium mesophilicum Strain SR1.6/6, Isolated from Citrus sinensis.</title>
        <authorList>
            <person name="Marinho Almeida D."/>
            <person name="Dini-Andreote F."/>
            <person name="Camargo Neves A.A."/>
            <person name="Juca Ramos R.T."/>
            <person name="Andreote F.D."/>
            <person name="Carneiro A.R."/>
            <person name="Oliveira de Souza Lima A."/>
            <person name="Caracciolo Gomes de Sa P.H."/>
            <person name="Ribeiro Barbosa M.S."/>
            <person name="Araujo W.L."/>
            <person name="Silva A."/>
        </authorList>
    </citation>
    <scope>NUCLEOTIDE SEQUENCE [LARGE SCALE GENOMIC DNA]</scope>
    <source>
        <strain evidence="2 3">SR1.6/6</strain>
    </source>
</reference>